<evidence type="ECO:0000256" key="7">
    <source>
        <dbReference type="RuleBase" id="RU361183"/>
    </source>
</evidence>
<dbReference type="Pfam" id="PF01400">
    <property type="entry name" value="Astacin"/>
    <property type="match status" value="2"/>
</dbReference>
<feature type="binding site" evidence="6">
    <location>
        <position position="453"/>
    </location>
    <ligand>
        <name>Zn(2+)</name>
        <dbReference type="ChEBI" id="CHEBI:29105"/>
        <note>catalytic</note>
    </ligand>
</feature>
<feature type="binding site" evidence="6">
    <location>
        <position position="162"/>
    </location>
    <ligand>
        <name>Zn(2+)</name>
        <dbReference type="ChEBI" id="CHEBI:29105"/>
        <note>catalytic</note>
    </ligand>
</feature>
<dbReference type="GO" id="GO:0008270">
    <property type="term" value="F:zinc ion binding"/>
    <property type="evidence" value="ECO:0007669"/>
    <property type="project" value="UniProtKB-UniRule"/>
</dbReference>
<feature type="binding site" evidence="6">
    <location>
        <position position="459"/>
    </location>
    <ligand>
        <name>Zn(2+)</name>
        <dbReference type="ChEBI" id="CHEBI:29105"/>
        <note>catalytic</note>
    </ligand>
</feature>
<dbReference type="InterPro" id="IPR006026">
    <property type="entry name" value="Peptidase_Metallo"/>
</dbReference>
<reference evidence="10" key="2">
    <citation type="submission" date="2022-10" db="EMBL/GenBank/DDBJ databases">
        <authorList>
            <consortium name="ENA_rothamsted_submissions"/>
            <consortium name="culmorum"/>
            <person name="King R."/>
        </authorList>
    </citation>
    <scope>NUCLEOTIDE SEQUENCE</scope>
</reference>
<feature type="active site" evidence="6">
    <location>
        <position position="450"/>
    </location>
</feature>
<dbReference type="AlphaFoldDB" id="A0A9N9RUW5"/>
<evidence type="ECO:0000256" key="2">
    <source>
        <dbReference type="ARBA" id="ARBA00022723"/>
    </source>
</evidence>
<evidence type="ECO:0000313" key="10">
    <source>
        <dbReference type="EMBL" id="CAG9805561.1"/>
    </source>
</evidence>
<dbReference type="InterPro" id="IPR001506">
    <property type="entry name" value="Peptidase_M12A"/>
</dbReference>
<dbReference type="PROSITE" id="PS51864">
    <property type="entry name" value="ASTACIN"/>
    <property type="match status" value="2"/>
</dbReference>
<feature type="region of interest" description="Disordered" evidence="8">
    <location>
        <begin position="281"/>
        <end position="300"/>
    </location>
</feature>
<evidence type="ECO:0000256" key="8">
    <source>
        <dbReference type="SAM" id="MobiDB-lite"/>
    </source>
</evidence>
<feature type="compositionally biased region" description="Polar residues" evidence="8">
    <location>
        <begin position="573"/>
        <end position="592"/>
    </location>
</feature>
<dbReference type="PANTHER" id="PTHR10127:SF780">
    <property type="entry name" value="METALLOENDOPEPTIDASE"/>
    <property type="match status" value="1"/>
</dbReference>
<dbReference type="SMART" id="SM00235">
    <property type="entry name" value="ZnMc"/>
    <property type="match status" value="2"/>
</dbReference>
<accession>A0A9N9RUW5</accession>
<dbReference type="EC" id="3.4.24.-" evidence="7"/>
<feature type="region of interest" description="Disordered" evidence="8">
    <location>
        <begin position="573"/>
        <end position="598"/>
    </location>
</feature>
<dbReference type="SUPFAM" id="SSF55486">
    <property type="entry name" value="Metalloproteases ('zincins'), catalytic domain"/>
    <property type="match status" value="2"/>
</dbReference>
<proteinExistence type="predicted"/>
<organism evidence="10 11">
    <name type="scientific">Chironomus riparius</name>
    <dbReference type="NCBI Taxonomy" id="315576"/>
    <lineage>
        <taxon>Eukaryota</taxon>
        <taxon>Metazoa</taxon>
        <taxon>Ecdysozoa</taxon>
        <taxon>Arthropoda</taxon>
        <taxon>Hexapoda</taxon>
        <taxon>Insecta</taxon>
        <taxon>Pterygota</taxon>
        <taxon>Neoptera</taxon>
        <taxon>Endopterygota</taxon>
        <taxon>Diptera</taxon>
        <taxon>Nematocera</taxon>
        <taxon>Chironomoidea</taxon>
        <taxon>Chironomidae</taxon>
        <taxon>Chironominae</taxon>
        <taxon>Chironomus</taxon>
    </lineage>
</organism>
<keyword evidence="7" id="KW-0732">Signal</keyword>
<dbReference type="CDD" id="cd04280">
    <property type="entry name" value="ZnMc_astacin_like"/>
    <property type="match status" value="2"/>
</dbReference>
<dbReference type="GO" id="GO:0004222">
    <property type="term" value="F:metalloendopeptidase activity"/>
    <property type="evidence" value="ECO:0007669"/>
    <property type="project" value="UniProtKB-UniRule"/>
</dbReference>
<feature type="domain" description="Peptidase M12A" evidence="9">
    <location>
        <begin position="75"/>
        <end position="264"/>
    </location>
</feature>
<gene>
    <name evidence="10" type="ORF">CHIRRI_LOCUS8432</name>
</gene>
<keyword evidence="4 6" id="KW-0862">Zinc</keyword>
<feature type="binding site" evidence="6">
    <location>
        <position position="449"/>
    </location>
    <ligand>
        <name>Zn(2+)</name>
        <dbReference type="ChEBI" id="CHEBI:29105"/>
        <note>catalytic</note>
    </ligand>
</feature>
<comment type="caution">
    <text evidence="6">Lacks conserved residue(s) required for the propagation of feature annotation.</text>
</comment>
<evidence type="ECO:0000256" key="1">
    <source>
        <dbReference type="ARBA" id="ARBA00022670"/>
    </source>
</evidence>
<protein>
    <recommendedName>
        <fullName evidence="7">Metalloendopeptidase</fullName>
        <ecNumber evidence="7">3.4.24.-</ecNumber>
    </recommendedName>
</protein>
<keyword evidence="5 6" id="KW-0482">Metalloprotease</keyword>
<keyword evidence="2 6" id="KW-0479">Metal-binding</keyword>
<keyword evidence="11" id="KW-1185">Reference proteome</keyword>
<dbReference type="GO" id="GO:0006508">
    <property type="term" value="P:proteolysis"/>
    <property type="evidence" value="ECO:0007669"/>
    <property type="project" value="UniProtKB-KW"/>
</dbReference>
<dbReference type="PANTHER" id="PTHR10127">
    <property type="entry name" value="DISCOIDIN, CUB, EGF, LAMININ , AND ZINC METALLOPROTEASE DOMAIN CONTAINING"/>
    <property type="match status" value="1"/>
</dbReference>
<evidence type="ECO:0000256" key="3">
    <source>
        <dbReference type="ARBA" id="ARBA00022801"/>
    </source>
</evidence>
<dbReference type="EMBL" id="OU895878">
    <property type="protein sequence ID" value="CAG9805561.1"/>
    <property type="molecule type" value="Genomic_DNA"/>
</dbReference>
<evidence type="ECO:0000256" key="5">
    <source>
        <dbReference type="ARBA" id="ARBA00023049"/>
    </source>
</evidence>
<dbReference type="PRINTS" id="PR00480">
    <property type="entry name" value="ASTACIN"/>
</dbReference>
<feature type="signal peptide" evidence="7">
    <location>
        <begin position="1"/>
        <end position="20"/>
    </location>
</feature>
<name>A0A9N9RUW5_9DIPT</name>
<dbReference type="Proteomes" id="UP001153620">
    <property type="component" value="Chromosome 2"/>
</dbReference>
<keyword evidence="1 6" id="KW-0645">Protease</keyword>
<comment type="cofactor">
    <cofactor evidence="6 7">
        <name>Zn(2+)</name>
        <dbReference type="ChEBI" id="CHEBI:29105"/>
    </cofactor>
    <text evidence="6 7">Binds 1 zinc ion per subunit.</text>
</comment>
<dbReference type="InterPro" id="IPR034035">
    <property type="entry name" value="Astacin-like_dom"/>
</dbReference>
<feature type="binding site" evidence="6">
    <location>
        <position position="172"/>
    </location>
    <ligand>
        <name>Zn(2+)</name>
        <dbReference type="ChEBI" id="CHEBI:29105"/>
        <note>catalytic</note>
    </ligand>
</feature>
<dbReference type="OrthoDB" id="291007at2759"/>
<evidence type="ECO:0000256" key="4">
    <source>
        <dbReference type="ARBA" id="ARBA00022833"/>
    </source>
</evidence>
<sequence>MRKFWFAIIDIVLMMTISCADSDGEQLHDDENTTDSYNRSDDDSKDVIVGDMLLTRDQVNYLYSTDSSQRLGLTNPIRQWPNASVFYKFDKSLDQKAKGKVIVSMNYIQNVSCIRFIEKDEKTRNYVLIKQGKACNSKIGMQQGQQPMIIDGDLCTKGNVVHEILHTLGFLHMHTANIRDEYININWDNIKDNAKLNFKPFLADVSMFDTPYDYNSITHYSSTAYAKNKSIPTIIAKIEAPNMGQRKALSVGDLTRLNRMYNCPNFEVPTIKPNGRSLREMEAQSSNGTEAPKMVDSTPTNDLSMDVDGNEKKISDLNSTNGNTNALNYEDDEDDMILSQEQLDELYSTKATKRTGLKSDFFRWPEGVVPFQINASYSPEFISSIYDSMNYISNHSCIRFVERASANNQNYIYITSTKSGCSSEVGMRHTGRQLMNINEQHCPRGKIIHELLHALGFLHMHTANERDNYIQINWNNIKPDAWTNFKQFVSHVSMFSTPYDYNSILHYSTKAFAVDRSKDTIIPLRSAPDMGQRKGMSQGDIIRLNRMYKCNMTTTVFSDTSIKSLSSKITPIETSNTEVGGDSLKNSKTSPWTKERENGDKQARTILGVLIFKLIGKN</sequence>
<evidence type="ECO:0000313" key="11">
    <source>
        <dbReference type="Proteomes" id="UP001153620"/>
    </source>
</evidence>
<reference evidence="10" key="1">
    <citation type="submission" date="2022-01" db="EMBL/GenBank/DDBJ databases">
        <authorList>
            <person name="King R."/>
        </authorList>
    </citation>
    <scope>NUCLEOTIDE SEQUENCE</scope>
</reference>
<feature type="binding site" evidence="6">
    <location>
        <position position="166"/>
    </location>
    <ligand>
        <name>Zn(2+)</name>
        <dbReference type="ChEBI" id="CHEBI:29105"/>
        <note>catalytic</note>
    </ligand>
</feature>
<feature type="active site" evidence="6">
    <location>
        <position position="163"/>
    </location>
</feature>
<dbReference type="Gene3D" id="3.40.390.10">
    <property type="entry name" value="Collagenase (Catalytic Domain)"/>
    <property type="match status" value="2"/>
</dbReference>
<evidence type="ECO:0000256" key="6">
    <source>
        <dbReference type="PROSITE-ProRule" id="PRU01211"/>
    </source>
</evidence>
<keyword evidence="3 6" id="KW-0378">Hydrolase</keyword>
<dbReference type="InterPro" id="IPR024079">
    <property type="entry name" value="MetalloPept_cat_dom_sf"/>
</dbReference>
<feature type="domain" description="Peptidase M12A" evidence="9">
    <location>
        <begin position="355"/>
        <end position="551"/>
    </location>
</feature>
<evidence type="ECO:0000259" key="9">
    <source>
        <dbReference type="PROSITE" id="PS51864"/>
    </source>
</evidence>
<feature type="chain" id="PRO_5040534027" description="Metalloendopeptidase" evidence="7">
    <location>
        <begin position="21"/>
        <end position="618"/>
    </location>
</feature>